<gene>
    <name evidence="9" type="primary">uraD</name>
    <name evidence="9" type="ORF">GCM10010191_32410</name>
</gene>
<dbReference type="PANTHER" id="PTHR43466">
    <property type="entry name" value="2-OXO-4-HYDROXY-4-CARBOXY-5-UREIDOIMIDAZOLINE DECARBOXYLASE-RELATED"/>
    <property type="match status" value="1"/>
</dbReference>
<dbReference type="EC" id="4.1.1.97" evidence="3"/>
<dbReference type="RefSeq" id="WP_344589791.1">
    <property type="nucleotide sequence ID" value="NZ_BAAARW010000012.1"/>
</dbReference>
<keyword evidence="6" id="KW-0456">Lyase</keyword>
<dbReference type="NCBIfam" id="NF010372">
    <property type="entry name" value="PRK13798.1"/>
    <property type="match status" value="1"/>
</dbReference>
<evidence type="ECO:0000256" key="2">
    <source>
        <dbReference type="ARBA" id="ARBA00004754"/>
    </source>
</evidence>
<feature type="domain" description="Oxo-4-hydroxy-4-carboxy-5-ureidoimidazoline decarboxylase" evidence="8">
    <location>
        <begin position="7"/>
        <end position="160"/>
    </location>
</feature>
<name>A0ABN3J0A6_9ACTN</name>
<evidence type="ECO:0000256" key="4">
    <source>
        <dbReference type="ARBA" id="ARBA00022631"/>
    </source>
</evidence>
<dbReference type="InterPro" id="IPR017595">
    <property type="entry name" value="OHCU_decarboxylase-2"/>
</dbReference>
<dbReference type="EMBL" id="BAAARW010000012">
    <property type="protein sequence ID" value="GAA2419049.1"/>
    <property type="molecule type" value="Genomic_DNA"/>
</dbReference>
<feature type="region of interest" description="Disordered" evidence="7">
    <location>
        <begin position="68"/>
        <end position="91"/>
    </location>
</feature>
<keyword evidence="4" id="KW-0659">Purine metabolism</keyword>
<sequence length="169" mass="18095">MTLEEFNALPAGEAAEGLLACCASRRWAAAVAGGRPYGAPSDLRTAAAAALHDLAWADVEEALAAHPRIGERAAGTGREASWSRREQSGMDAAERAVRERLAAGNRRYEERFDHVFLICATGLGAAEMLAALERRLRNGAAAERGIVRAELGKIMRLRLDRLLNGKTGS</sequence>
<evidence type="ECO:0000313" key="10">
    <source>
        <dbReference type="Proteomes" id="UP001501231"/>
    </source>
</evidence>
<dbReference type="PANTHER" id="PTHR43466:SF1">
    <property type="entry name" value="2-OXO-4-HYDROXY-4-CARBOXY-5-UREIDOIMIDAZOLINE DECARBOXYLASE-RELATED"/>
    <property type="match status" value="1"/>
</dbReference>
<accession>A0ABN3J0A6</accession>
<dbReference type="NCBIfam" id="TIGR03180">
    <property type="entry name" value="UraD_2"/>
    <property type="match status" value="1"/>
</dbReference>
<keyword evidence="10" id="KW-1185">Reference proteome</keyword>
<dbReference type="InterPro" id="IPR018020">
    <property type="entry name" value="OHCU_decarboxylase"/>
</dbReference>
<dbReference type="SUPFAM" id="SSF158694">
    <property type="entry name" value="UraD-Like"/>
    <property type="match status" value="1"/>
</dbReference>
<dbReference type="Gene3D" id="1.10.3330.10">
    <property type="entry name" value="Oxo-4-hydroxy-4-carboxy-5-ureidoimidazoline decarboxylase"/>
    <property type="match status" value="1"/>
</dbReference>
<dbReference type="Pfam" id="PF09349">
    <property type="entry name" value="OHCU_decarbox"/>
    <property type="match status" value="1"/>
</dbReference>
<reference evidence="9 10" key="1">
    <citation type="journal article" date="2019" name="Int. J. Syst. Evol. Microbiol.">
        <title>The Global Catalogue of Microorganisms (GCM) 10K type strain sequencing project: providing services to taxonomists for standard genome sequencing and annotation.</title>
        <authorList>
            <consortium name="The Broad Institute Genomics Platform"/>
            <consortium name="The Broad Institute Genome Sequencing Center for Infectious Disease"/>
            <person name="Wu L."/>
            <person name="Ma J."/>
        </authorList>
    </citation>
    <scope>NUCLEOTIDE SEQUENCE [LARGE SCALE GENOMIC DNA]</scope>
    <source>
        <strain evidence="9 10">JCM 3325</strain>
    </source>
</reference>
<organism evidence="9 10">
    <name type="scientific">Actinomadura vinacea</name>
    <dbReference type="NCBI Taxonomy" id="115336"/>
    <lineage>
        <taxon>Bacteria</taxon>
        <taxon>Bacillati</taxon>
        <taxon>Actinomycetota</taxon>
        <taxon>Actinomycetes</taxon>
        <taxon>Streptosporangiales</taxon>
        <taxon>Thermomonosporaceae</taxon>
        <taxon>Actinomadura</taxon>
    </lineage>
</organism>
<evidence type="ECO:0000259" key="8">
    <source>
        <dbReference type="Pfam" id="PF09349"/>
    </source>
</evidence>
<comment type="caution">
    <text evidence="9">The sequence shown here is derived from an EMBL/GenBank/DDBJ whole genome shotgun (WGS) entry which is preliminary data.</text>
</comment>
<comment type="pathway">
    <text evidence="2">Purine metabolism; urate degradation; (S)-allantoin from urate: step 3/3.</text>
</comment>
<dbReference type="InterPro" id="IPR036778">
    <property type="entry name" value="OHCU_decarboxylase_sf"/>
</dbReference>
<evidence type="ECO:0000256" key="1">
    <source>
        <dbReference type="ARBA" id="ARBA00001163"/>
    </source>
</evidence>
<evidence type="ECO:0000256" key="5">
    <source>
        <dbReference type="ARBA" id="ARBA00022793"/>
    </source>
</evidence>
<evidence type="ECO:0000256" key="7">
    <source>
        <dbReference type="SAM" id="MobiDB-lite"/>
    </source>
</evidence>
<feature type="compositionally biased region" description="Basic and acidic residues" evidence="7">
    <location>
        <begin position="81"/>
        <end position="91"/>
    </location>
</feature>
<dbReference type="Proteomes" id="UP001501231">
    <property type="component" value="Unassembled WGS sequence"/>
</dbReference>
<proteinExistence type="predicted"/>
<comment type="catalytic activity">
    <reaction evidence="1">
        <text>5-hydroxy-2-oxo-4-ureido-2,5-dihydro-1H-imidazole-5-carboxylate + H(+) = (S)-allantoin + CO2</text>
        <dbReference type="Rhea" id="RHEA:26301"/>
        <dbReference type="ChEBI" id="CHEBI:15378"/>
        <dbReference type="ChEBI" id="CHEBI:15678"/>
        <dbReference type="ChEBI" id="CHEBI:16526"/>
        <dbReference type="ChEBI" id="CHEBI:58639"/>
        <dbReference type="EC" id="4.1.1.97"/>
    </reaction>
</comment>
<keyword evidence="5" id="KW-0210">Decarboxylase</keyword>
<protein>
    <recommendedName>
        <fullName evidence="3">2-oxo-4-hydroxy-4-carboxy-5-ureidoimidazoline decarboxylase</fullName>
        <ecNumber evidence="3">4.1.1.97</ecNumber>
    </recommendedName>
</protein>
<evidence type="ECO:0000313" key="9">
    <source>
        <dbReference type="EMBL" id="GAA2419049.1"/>
    </source>
</evidence>
<evidence type="ECO:0000256" key="6">
    <source>
        <dbReference type="ARBA" id="ARBA00023239"/>
    </source>
</evidence>
<evidence type="ECO:0000256" key="3">
    <source>
        <dbReference type="ARBA" id="ARBA00012257"/>
    </source>
</evidence>